<dbReference type="Pfam" id="PF12728">
    <property type="entry name" value="HTH_17"/>
    <property type="match status" value="1"/>
</dbReference>
<reference evidence="3 4" key="1">
    <citation type="journal article" date="2014" name="Int. J. Syst. Evol. Microbiol.">
        <title>Complete genome sequence of Corynebacterium casei LMG S-19264T (=DSM 44701T), isolated from a smear-ripened cheese.</title>
        <authorList>
            <consortium name="US DOE Joint Genome Institute (JGI-PGF)"/>
            <person name="Walter F."/>
            <person name="Albersmeier A."/>
            <person name="Kalinowski J."/>
            <person name="Ruckert C."/>
        </authorList>
    </citation>
    <scope>NUCLEOTIDE SEQUENCE [LARGE SCALE GENOMIC DNA]</scope>
    <source>
        <strain evidence="3 4">CGMCC 1.9161</strain>
    </source>
</reference>
<dbReference type="SUPFAM" id="SSF46955">
    <property type="entry name" value="Putative DNA-binding domain"/>
    <property type="match status" value="1"/>
</dbReference>
<feature type="domain" description="PBP" evidence="1">
    <location>
        <begin position="84"/>
        <end position="265"/>
    </location>
</feature>
<evidence type="ECO:0000259" key="2">
    <source>
        <dbReference type="Pfam" id="PF12728"/>
    </source>
</evidence>
<dbReference type="GO" id="GO:0003677">
    <property type="term" value="F:DNA binding"/>
    <property type="evidence" value="ECO:0007669"/>
    <property type="project" value="UniProtKB-KW"/>
</dbReference>
<dbReference type="InterPro" id="IPR024370">
    <property type="entry name" value="PBP_domain"/>
</dbReference>
<dbReference type="AlphaFoldDB" id="A0A917V1Y4"/>
<accession>A0A917V1Y4</accession>
<dbReference type="InterPro" id="IPR009061">
    <property type="entry name" value="DNA-bd_dom_put_sf"/>
</dbReference>
<organism evidence="3 4">
    <name type="scientific">Salinarimonas ramus</name>
    <dbReference type="NCBI Taxonomy" id="690164"/>
    <lineage>
        <taxon>Bacteria</taxon>
        <taxon>Pseudomonadati</taxon>
        <taxon>Pseudomonadota</taxon>
        <taxon>Alphaproteobacteria</taxon>
        <taxon>Hyphomicrobiales</taxon>
        <taxon>Salinarimonadaceae</taxon>
        <taxon>Salinarimonas</taxon>
    </lineage>
</organism>
<dbReference type="Pfam" id="PF12727">
    <property type="entry name" value="PBP_like"/>
    <property type="match status" value="1"/>
</dbReference>
<dbReference type="PANTHER" id="PTHR38431:SF1">
    <property type="entry name" value="BLL2305 PROTEIN"/>
    <property type="match status" value="1"/>
</dbReference>
<keyword evidence="4" id="KW-1185">Reference proteome</keyword>
<dbReference type="SUPFAM" id="SSF53850">
    <property type="entry name" value="Periplasmic binding protein-like II"/>
    <property type="match status" value="1"/>
</dbReference>
<gene>
    <name evidence="3" type="ORF">GCM10011322_02580</name>
</gene>
<dbReference type="EMBL" id="BMMF01000001">
    <property type="protein sequence ID" value="GGK19357.1"/>
    <property type="molecule type" value="Genomic_DNA"/>
</dbReference>
<name>A0A917V1Y4_9HYPH</name>
<evidence type="ECO:0000313" key="3">
    <source>
        <dbReference type="EMBL" id="GGK19357.1"/>
    </source>
</evidence>
<dbReference type="InterPro" id="IPR010093">
    <property type="entry name" value="SinI_DNA-bd"/>
</dbReference>
<keyword evidence="3" id="KW-0238">DNA-binding</keyword>
<dbReference type="Gene3D" id="3.40.190.10">
    <property type="entry name" value="Periplasmic binding protein-like II"/>
    <property type="match status" value="1"/>
</dbReference>
<dbReference type="PANTHER" id="PTHR38431">
    <property type="entry name" value="BLL2305 PROTEIN"/>
    <property type="match status" value="1"/>
</dbReference>
<dbReference type="Proteomes" id="UP000600449">
    <property type="component" value="Unassembled WGS sequence"/>
</dbReference>
<dbReference type="InterPro" id="IPR041657">
    <property type="entry name" value="HTH_17"/>
</dbReference>
<protein>
    <submittedName>
        <fullName evidence="3">DNA-binding protein</fullName>
    </submittedName>
</protein>
<sequence length="292" mass="30924">MDLMTTAEVAAYLRLKERTVYEMASRGQIPCTRATGKLLFPRRLVDRWLEAHTDVPGARVAAPPPIYAGSSDPLLEWALRACDSGLAVLARGSADGLERLARGEAALAGIHLLDAQTRTYNVEAIRRALPFPDVVSIRLCAREQGLLVAAGNPLGLSGIEDVARVNARVALRPEGAGSRLLLDVLCARAGIAPDALETVARPAQTQGDLAALIASGEADAGIGVRAAAVGAGLGFVPLGIVEPFDVVMRRRDYFEPPVQALMRFLLDPAFAETAERLGGYDIAEAGRVVLNA</sequence>
<evidence type="ECO:0000313" key="4">
    <source>
        <dbReference type="Proteomes" id="UP000600449"/>
    </source>
</evidence>
<dbReference type="NCBIfam" id="TIGR01764">
    <property type="entry name" value="excise"/>
    <property type="match status" value="1"/>
</dbReference>
<evidence type="ECO:0000259" key="1">
    <source>
        <dbReference type="Pfam" id="PF12727"/>
    </source>
</evidence>
<proteinExistence type="predicted"/>
<feature type="domain" description="Helix-turn-helix" evidence="2">
    <location>
        <begin position="3"/>
        <end position="52"/>
    </location>
</feature>
<comment type="caution">
    <text evidence="3">The sequence shown here is derived from an EMBL/GenBank/DDBJ whole genome shotgun (WGS) entry which is preliminary data.</text>
</comment>